<name>A0A0K8MDC6_9PROT</name>
<gene>
    <name evidence="2" type="primary">mlaD</name>
    <name evidence="2" type="ORF">Cva_01112</name>
</gene>
<evidence type="ECO:0000313" key="2">
    <source>
        <dbReference type="EMBL" id="GAO98452.1"/>
    </source>
</evidence>
<dbReference type="AlphaFoldDB" id="A0A0K8MDC6"/>
<dbReference type="PANTHER" id="PTHR33371:SF4">
    <property type="entry name" value="INTERMEMBRANE PHOSPHOLIPID TRANSPORT SYSTEM BINDING PROTEIN MLAD"/>
    <property type="match status" value="1"/>
</dbReference>
<comment type="caution">
    <text evidence="2">The sequence shown here is derived from an EMBL/GenBank/DDBJ whole genome shotgun (WGS) entry which is preliminary data.</text>
</comment>
<organism evidence="2 3">
    <name type="scientific">Caedimonas varicaedens</name>
    <dbReference type="NCBI Taxonomy" id="1629334"/>
    <lineage>
        <taxon>Bacteria</taxon>
        <taxon>Pseudomonadati</taxon>
        <taxon>Pseudomonadota</taxon>
        <taxon>Alphaproteobacteria</taxon>
        <taxon>Holosporales</taxon>
        <taxon>Caedimonadaceae</taxon>
        <taxon>Caedimonas</taxon>
    </lineage>
</organism>
<dbReference type="Proteomes" id="UP000036771">
    <property type="component" value="Unassembled WGS sequence"/>
</dbReference>
<dbReference type="InterPro" id="IPR003399">
    <property type="entry name" value="Mce/MlaD"/>
</dbReference>
<accession>A0A0K8MDC6</accession>
<sequence length="160" mass="17231">MRNNVIETVMGAVVLMIAGFFLTFAYTNSGYRTSNDSISYHAVFDRVDGLVVGSDVRMSGVKIGSIREMSIDPKTYLANVVLAVNSQIKIPKDSSAEIVSDGIMGGKYLALVPGGDDDMLKANAQIEHTQSSVSLEAMIGQLIFSPKNKEAEGDKEKSHP</sequence>
<reference evidence="2 3" key="1">
    <citation type="submission" date="2015-03" db="EMBL/GenBank/DDBJ databases">
        <title>Caedibacter varicaedens, whole genome shotgun sequence.</title>
        <authorList>
            <person name="Suzuki H."/>
            <person name="Dapper A.L."/>
            <person name="Gibson A.K."/>
            <person name="Jackson C."/>
            <person name="Lee H."/>
            <person name="Pejaver V.R."/>
            <person name="Doak T."/>
            <person name="Lynch M."/>
        </authorList>
    </citation>
    <scope>NUCLEOTIDE SEQUENCE [LARGE SCALE GENOMIC DNA]</scope>
</reference>
<feature type="domain" description="Mce/MlaD" evidence="1">
    <location>
        <begin position="38"/>
        <end position="114"/>
    </location>
</feature>
<dbReference type="STRING" id="1629334.Cva_01112"/>
<dbReference type="GO" id="GO:0015914">
    <property type="term" value="P:phospholipid transport"/>
    <property type="evidence" value="ECO:0007669"/>
    <property type="project" value="InterPro"/>
</dbReference>
<dbReference type="Pfam" id="PF02470">
    <property type="entry name" value="MlaD"/>
    <property type="match status" value="1"/>
</dbReference>
<dbReference type="NCBIfam" id="TIGR04430">
    <property type="entry name" value="OM_asym_MlaD"/>
    <property type="match status" value="1"/>
</dbReference>
<protein>
    <submittedName>
        <fullName evidence="2">Putative phospholipid ABC transporter-binding protein MlaD</fullName>
    </submittedName>
</protein>
<dbReference type="InterPro" id="IPR030970">
    <property type="entry name" value="ABC_MlaD"/>
</dbReference>
<keyword evidence="3" id="KW-1185">Reference proteome</keyword>
<evidence type="ECO:0000259" key="1">
    <source>
        <dbReference type="Pfam" id="PF02470"/>
    </source>
</evidence>
<proteinExistence type="predicted"/>
<evidence type="ECO:0000313" key="3">
    <source>
        <dbReference type="Proteomes" id="UP000036771"/>
    </source>
</evidence>
<dbReference type="OrthoDB" id="7164001at2"/>
<dbReference type="PANTHER" id="PTHR33371">
    <property type="entry name" value="INTERMEMBRANE PHOSPHOLIPID TRANSPORT SYSTEM BINDING PROTEIN MLAD-RELATED"/>
    <property type="match status" value="1"/>
</dbReference>
<dbReference type="InterPro" id="IPR052336">
    <property type="entry name" value="MlaD_Phospholipid_Transporter"/>
</dbReference>
<dbReference type="EMBL" id="BBVC01000060">
    <property type="protein sequence ID" value="GAO98452.1"/>
    <property type="molecule type" value="Genomic_DNA"/>
</dbReference>